<dbReference type="InterPro" id="IPR000182">
    <property type="entry name" value="GNAT_dom"/>
</dbReference>
<organism evidence="2">
    <name type="scientific">uncultured Rubrobacteraceae bacterium</name>
    <dbReference type="NCBI Taxonomy" id="349277"/>
    <lineage>
        <taxon>Bacteria</taxon>
        <taxon>Bacillati</taxon>
        <taxon>Actinomycetota</taxon>
        <taxon>Rubrobacteria</taxon>
        <taxon>Rubrobacterales</taxon>
        <taxon>Rubrobacteraceae</taxon>
        <taxon>environmental samples</taxon>
    </lineage>
</organism>
<evidence type="ECO:0000313" key="2">
    <source>
        <dbReference type="EMBL" id="CAA9485000.1"/>
    </source>
</evidence>
<evidence type="ECO:0000259" key="1">
    <source>
        <dbReference type="PROSITE" id="PS51186"/>
    </source>
</evidence>
<dbReference type="InterPro" id="IPR027795">
    <property type="entry name" value="CASTOR_ACT_dom"/>
</dbReference>
<dbReference type="Pfam" id="PF00583">
    <property type="entry name" value="Acetyltransf_1"/>
    <property type="match status" value="1"/>
</dbReference>
<protein>
    <submittedName>
        <fullName evidence="2">Mll2220 protein</fullName>
    </submittedName>
</protein>
<reference evidence="2" key="1">
    <citation type="submission" date="2020-02" db="EMBL/GenBank/DDBJ databases">
        <authorList>
            <person name="Meier V. D."/>
        </authorList>
    </citation>
    <scope>NUCLEOTIDE SEQUENCE</scope>
    <source>
        <strain evidence="2">AVDCRST_MAG05</strain>
    </source>
</reference>
<accession>A0A6J4S2Y0</accession>
<dbReference type="PROSITE" id="PS51186">
    <property type="entry name" value="GNAT"/>
    <property type="match status" value="1"/>
</dbReference>
<dbReference type="InterPro" id="IPR051719">
    <property type="entry name" value="CASTOR_mTORC1"/>
</dbReference>
<gene>
    <name evidence="2" type="ORF">AVDCRST_MAG05-1526</name>
</gene>
<dbReference type="CDD" id="cd04301">
    <property type="entry name" value="NAT_SF"/>
    <property type="match status" value="1"/>
</dbReference>
<dbReference type="Pfam" id="PF21631">
    <property type="entry name" value="A9CJY8-like_N"/>
    <property type="match status" value="1"/>
</dbReference>
<dbReference type="PANTHER" id="PTHR31131:SF6">
    <property type="entry name" value="CASTOR ACT DOMAIN-CONTAINING PROTEIN"/>
    <property type="match status" value="1"/>
</dbReference>
<dbReference type="InterPro" id="IPR045865">
    <property type="entry name" value="ACT-like_dom_sf"/>
</dbReference>
<dbReference type="AlphaFoldDB" id="A0A6J4S2Y0"/>
<name>A0A6J4S2Y0_9ACTN</name>
<sequence length="305" mass="33074">MSEALETPFGVRPGGPEDVEFMRDMLYEAACWRPGASRPPRDEVLSAPRNAVYVDAWGRPGDAAVIALARTDGRKVGAAWYRLMLPEDPGYGFVNAATPELSIGVVSEFRGRGAGGALLKALIRTARTQGFGTLSLGVEKDNPALRVYERHGFVKLFDTGGAWTMKANLLPNPNIPPQRHLRLRLLDGHMSVCRLDPGSEVPKWPMMGGFFSLTRTGDELSVVCPEGEVPGGVRSEGGWRVLMLEGPFEFSEVGVLVSVAAPLAEAGLGIFALSTFDTDYVLVKEEQLEWAVAALRGQGHEVLWP</sequence>
<dbReference type="InterPro" id="IPR016181">
    <property type="entry name" value="Acyl_CoA_acyltransferase"/>
</dbReference>
<dbReference type="EMBL" id="CADCVM010000170">
    <property type="protein sequence ID" value="CAA9485000.1"/>
    <property type="molecule type" value="Genomic_DNA"/>
</dbReference>
<dbReference type="Pfam" id="PF13840">
    <property type="entry name" value="ACT_7"/>
    <property type="match status" value="1"/>
</dbReference>
<dbReference type="PANTHER" id="PTHR31131">
    <property type="entry name" value="CHROMOSOME 1, WHOLE GENOME SHOTGUN SEQUENCE"/>
    <property type="match status" value="1"/>
</dbReference>
<proteinExistence type="predicted"/>
<dbReference type="GO" id="GO:0016747">
    <property type="term" value="F:acyltransferase activity, transferring groups other than amino-acyl groups"/>
    <property type="evidence" value="ECO:0007669"/>
    <property type="project" value="InterPro"/>
</dbReference>
<dbReference type="SUPFAM" id="SSF55729">
    <property type="entry name" value="Acyl-CoA N-acyltransferases (Nat)"/>
    <property type="match status" value="1"/>
</dbReference>
<dbReference type="Gene3D" id="3.40.630.30">
    <property type="match status" value="1"/>
</dbReference>
<dbReference type="InterPro" id="IPR049447">
    <property type="entry name" value="A9CJY8-like_N"/>
</dbReference>
<dbReference type="Gene3D" id="3.30.2130.10">
    <property type="entry name" value="VC0802-like"/>
    <property type="match status" value="1"/>
</dbReference>
<dbReference type="SUPFAM" id="SSF55021">
    <property type="entry name" value="ACT-like"/>
    <property type="match status" value="2"/>
</dbReference>
<feature type="domain" description="N-acetyltransferase" evidence="1">
    <location>
        <begin position="9"/>
        <end position="170"/>
    </location>
</feature>